<evidence type="ECO:0000256" key="6">
    <source>
        <dbReference type="ARBA" id="ARBA00022692"/>
    </source>
</evidence>
<dbReference type="Gene3D" id="3.30.200.20">
    <property type="entry name" value="Phosphorylase Kinase, domain 1"/>
    <property type="match status" value="1"/>
</dbReference>
<evidence type="ECO:0000256" key="9">
    <source>
        <dbReference type="ARBA" id="ARBA00022840"/>
    </source>
</evidence>
<keyword evidence="18" id="KW-0675">Receptor</keyword>
<keyword evidence="10 16" id="KW-1133">Transmembrane helix</keyword>
<evidence type="ECO:0000256" key="10">
    <source>
        <dbReference type="ARBA" id="ARBA00022989"/>
    </source>
</evidence>
<feature type="domain" description="Protein kinase" evidence="17">
    <location>
        <begin position="179"/>
        <end position="252"/>
    </location>
</feature>
<sequence length="252" mass="26686">MSSPAPGVSPVPFNSTPPPLISNLTSPPPPDTTNKTASQAPPLLASSPRGPPGPAGPSPPVLSALIVGVVLGVLAGVGISVCVYRRKKRKEALRLLLAGQPSQEATKDDGWQHNTAPPPKFTPPNNQLPPMPGIFAEYPSTSSSMGSDKQHPPPTPGTALGYSQSTFTYEELAKATDNFSKANLLGQGGFGYVHKGILANGTVVAIKQLKSGSRQGEREFQAEIEIISRVHHRHLVSLFRVLHYWSPKNACL</sequence>
<evidence type="ECO:0000256" key="7">
    <source>
        <dbReference type="ARBA" id="ARBA00022741"/>
    </source>
</evidence>
<accession>A0A9Q0THC6</accession>
<comment type="subcellular location">
    <subcellularLocation>
        <location evidence="1">Cell membrane</location>
        <topology evidence="1">Single-pass membrane protein</topology>
    </subcellularLocation>
</comment>
<dbReference type="InterPro" id="IPR047117">
    <property type="entry name" value="PERK1-13-like"/>
</dbReference>
<feature type="binding site" evidence="14">
    <location>
        <position position="207"/>
    </location>
    <ligand>
        <name>ATP</name>
        <dbReference type="ChEBI" id="CHEBI:30616"/>
    </ligand>
</feature>
<dbReference type="PANTHER" id="PTHR47982">
    <property type="entry name" value="PROLINE-RICH RECEPTOR-LIKE PROTEIN KINASE PERK4"/>
    <property type="match status" value="1"/>
</dbReference>
<keyword evidence="9 14" id="KW-0067">ATP-binding</keyword>
<dbReference type="OrthoDB" id="1938319at2759"/>
<keyword evidence="6 16" id="KW-0812">Transmembrane</keyword>
<dbReference type="PANTHER" id="PTHR47982:SF33">
    <property type="entry name" value="PROLINE-RICH RECEPTOR-LIKE PROTEIN KINASE PERK15"/>
    <property type="match status" value="1"/>
</dbReference>
<feature type="compositionally biased region" description="Pro residues" evidence="15">
    <location>
        <begin position="15"/>
        <end position="31"/>
    </location>
</feature>
<dbReference type="AlphaFoldDB" id="A0A9Q0THC6"/>
<reference evidence="18" key="1">
    <citation type="submission" date="2022-11" db="EMBL/GenBank/DDBJ databases">
        <authorList>
            <person name="Hyden B.L."/>
            <person name="Feng K."/>
            <person name="Yates T."/>
            <person name="Jawdy S."/>
            <person name="Smart L.B."/>
            <person name="Muchero W."/>
        </authorList>
    </citation>
    <scope>NUCLEOTIDE SEQUENCE</scope>
    <source>
        <tissue evidence="18">Shoot tip</tissue>
    </source>
</reference>
<dbReference type="Proteomes" id="UP001151532">
    <property type="component" value="Chromosome 1"/>
</dbReference>
<evidence type="ECO:0000256" key="14">
    <source>
        <dbReference type="PROSITE-ProRule" id="PRU10141"/>
    </source>
</evidence>
<dbReference type="Pfam" id="PF07714">
    <property type="entry name" value="PK_Tyr_Ser-Thr"/>
    <property type="match status" value="1"/>
</dbReference>
<feature type="region of interest" description="Disordered" evidence="15">
    <location>
        <begin position="1"/>
        <end position="56"/>
    </location>
</feature>
<keyword evidence="11 16" id="KW-0472">Membrane</keyword>
<evidence type="ECO:0000256" key="2">
    <source>
        <dbReference type="ARBA" id="ARBA00012513"/>
    </source>
</evidence>
<dbReference type="PROSITE" id="PS50011">
    <property type="entry name" value="PROTEIN_KINASE_DOM"/>
    <property type="match status" value="1"/>
</dbReference>
<dbReference type="InterPro" id="IPR011009">
    <property type="entry name" value="Kinase-like_dom_sf"/>
</dbReference>
<reference evidence="18" key="2">
    <citation type="journal article" date="2023" name="Int. J. Mol. Sci.">
        <title>De Novo Assembly and Annotation of 11 Diverse Shrub Willow (Salix) Genomes Reveals Novel Gene Organization in Sex-Linked Regions.</title>
        <authorList>
            <person name="Hyden B."/>
            <person name="Feng K."/>
            <person name="Yates T.B."/>
            <person name="Jawdy S."/>
            <person name="Cereghino C."/>
            <person name="Smart L.B."/>
            <person name="Muchero W."/>
        </authorList>
    </citation>
    <scope>NUCLEOTIDE SEQUENCE</scope>
    <source>
        <tissue evidence="18">Shoot tip</tissue>
    </source>
</reference>
<keyword evidence="19" id="KW-1185">Reference proteome</keyword>
<proteinExistence type="predicted"/>
<comment type="caution">
    <text evidence="18">The sequence shown here is derived from an EMBL/GenBank/DDBJ whole genome shotgun (WGS) entry which is preliminary data.</text>
</comment>
<evidence type="ECO:0000256" key="11">
    <source>
        <dbReference type="ARBA" id="ARBA00023136"/>
    </source>
</evidence>
<evidence type="ECO:0000256" key="8">
    <source>
        <dbReference type="ARBA" id="ARBA00022777"/>
    </source>
</evidence>
<organism evidence="18 19">
    <name type="scientific">Salix purpurea</name>
    <name type="common">Purple osier willow</name>
    <dbReference type="NCBI Taxonomy" id="77065"/>
    <lineage>
        <taxon>Eukaryota</taxon>
        <taxon>Viridiplantae</taxon>
        <taxon>Streptophyta</taxon>
        <taxon>Embryophyta</taxon>
        <taxon>Tracheophyta</taxon>
        <taxon>Spermatophyta</taxon>
        <taxon>Magnoliopsida</taxon>
        <taxon>eudicotyledons</taxon>
        <taxon>Gunneridae</taxon>
        <taxon>Pentapetalae</taxon>
        <taxon>rosids</taxon>
        <taxon>fabids</taxon>
        <taxon>Malpighiales</taxon>
        <taxon>Salicaceae</taxon>
        <taxon>Saliceae</taxon>
        <taxon>Salix</taxon>
    </lineage>
</organism>
<keyword evidence="5" id="KW-0808">Transferase</keyword>
<comment type="catalytic activity">
    <reaction evidence="12">
        <text>L-threonyl-[protein] + ATP = O-phospho-L-threonyl-[protein] + ADP + H(+)</text>
        <dbReference type="Rhea" id="RHEA:46608"/>
        <dbReference type="Rhea" id="RHEA-COMP:11060"/>
        <dbReference type="Rhea" id="RHEA-COMP:11605"/>
        <dbReference type="ChEBI" id="CHEBI:15378"/>
        <dbReference type="ChEBI" id="CHEBI:30013"/>
        <dbReference type="ChEBI" id="CHEBI:30616"/>
        <dbReference type="ChEBI" id="CHEBI:61977"/>
        <dbReference type="ChEBI" id="CHEBI:456216"/>
        <dbReference type="EC" id="2.7.11.1"/>
    </reaction>
</comment>
<evidence type="ECO:0000313" key="18">
    <source>
        <dbReference type="EMBL" id="KAJ6711632.1"/>
    </source>
</evidence>
<dbReference type="EMBL" id="JAPFFK010000015">
    <property type="protein sequence ID" value="KAJ6711632.1"/>
    <property type="molecule type" value="Genomic_DNA"/>
</dbReference>
<evidence type="ECO:0000256" key="4">
    <source>
        <dbReference type="ARBA" id="ARBA00022527"/>
    </source>
</evidence>
<evidence type="ECO:0000256" key="12">
    <source>
        <dbReference type="ARBA" id="ARBA00047899"/>
    </source>
</evidence>
<evidence type="ECO:0000256" key="3">
    <source>
        <dbReference type="ARBA" id="ARBA00022475"/>
    </source>
</evidence>
<keyword evidence="8 18" id="KW-0418">Kinase</keyword>
<feature type="region of interest" description="Disordered" evidence="15">
    <location>
        <begin position="140"/>
        <end position="160"/>
    </location>
</feature>
<dbReference type="InterPro" id="IPR000719">
    <property type="entry name" value="Prot_kinase_dom"/>
</dbReference>
<dbReference type="FunFam" id="3.30.200.20:FF:000162">
    <property type="entry name" value="Adenine nucleotide alpha hydrolase-like domain kinase"/>
    <property type="match status" value="1"/>
</dbReference>
<dbReference type="SUPFAM" id="SSF56112">
    <property type="entry name" value="Protein kinase-like (PK-like)"/>
    <property type="match status" value="1"/>
</dbReference>
<keyword evidence="3" id="KW-1003">Cell membrane</keyword>
<gene>
    <name evidence="18" type="ORF">OIU79_007968</name>
</gene>
<evidence type="ECO:0000313" key="19">
    <source>
        <dbReference type="Proteomes" id="UP001151532"/>
    </source>
</evidence>
<dbReference type="GO" id="GO:0005886">
    <property type="term" value="C:plasma membrane"/>
    <property type="evidence" value="ECO:0007669"/>
    <property type="project" value="UniProtKB-SubCell"/>
</dbReference>
<dbReference type="PROSITE" id="PS00107">
    <property type="entry name" value="PROTEIN_KINASE_ATP"/>
    <property type="match status" value="1"/>
</dbReference>
<evidence type="ECO:0000256" key="15">
    <source>
        <dbReference type="SAM" id="MobiDB-lite"/>
    </source>
</evidence>
<evidence type="ECO:0000259" key="17">
    <source>
        <dbReference type="PROSITE" id="PS50011"/>
    </source>
</evidence>
<dbReference type="InterPro" id="IPR001245">
    <property type="entry name" value="Ser-Thr/Tyr_kinase_cat_dom"/>
</dbReference>
<evidence type="ECO:0000256" key="5">
    <source>
        <dbReference type="ARBA" id="ARBA00022679"/>
    </source>
</evidence>
<dbReference type="EC" id="2.7.11.1" evidence="2"/>
<feature type="transmembrane region" description="Helical" evidence="16">
    <location>
        <begin position="61"/>
        <end position="84"/>
    </location>
</feature>
<keyword evidence="4" id="KW-0723">Serine/threonine-protein kinase</keyword>
<dbReference type="GO" id="GO:0004674">
    <property type="term" value="F:protein serine/threonine kinase activity"/>
    <property type="evidence" value="ECO:0007669"/>
    <property type="project" value="UniProtKB-KW"/>
</dbReference>
<dbReference type="InterPro" id="IPR017441">
    <property type="entry name" value="Protein_kinase_ATP_BS"/>
</dbReference>
<dbReference type="GO" id="GO:0005524">
    <property type="term" value="F:ATP binding"/>
    <property type="evidence" value="ECO:0007669"/>
    <property type="project" value="UniProtKB-UniRule"/>
</dbReference>
<evidence type="ECO:0000256" key="1">
    <source>
        <dbReference type="ARBA" id="ARBA00004162"/>
    </source>
</evidence>
<keyword evidence="7 14" id="KW-0547">Nucleotide-binding</keyword>
<protein>
    <recommendedName>
        <fullName evidence="2">non-specific serine/threonine protein kinase</fullName>
        <ecNumber evidence="2">2.7.11.1</ecNumber>
    </recommendedName>
</protein>
<evidence type="ECO:0000256" key="16">
    <source>
        <dbReference type="SAM" id="Phobius"/>
    </source>
</evidence>
<name>A0A9Q0THC6_SALPP</name>
<evidence type="ECO:0000256" key="13">
    <source>
        <dbReference type="ARBA" id="ARBA00048679"/>
    </source>
</evidence>
<comment type="catalytic activity">
    <reaction evidence="13">
        <text>L-seryl-[protein] + ATP = O-phospho-L-seryl-[protein] + ADP + H(+)</text>
        <dbReference type="Rhea" id="RHEA:17989"/>
        <dbReference type="Rhea" id="RHEA-COMP:9863"/>
        <dbReference type="Rhea" id="RHEA-COMP:11604"/>
        <dbReference type="ChEBI" id="CHEBI:15378"/>
        <dbReference type="ChEBI" id="CHEBI:29999"/>
        <dbReference type="ChEBI" id="CHEBI:30616"/>
        <dbReference type="ChEBI" id="CHEBI:83421"/>
        <dbReference type="ChEBI" id="CHEBI:456216"/>
        <dbReference type="EC" id="2.7.11.1"/>
    </reaction>
</comment>